<dbReference type="SMART" id="SM00342">
    <property type="entry name" value="HTH_ARAC"/>
    <property type="match status" value="1"/>
</dbReference>
<organism evidence="5 6">
    <name type="scientific">Vreelandella halophila</name>
    <dbReference type="NCBI Taxonomy" id="86177"/>
    <lineage>
        <taxon>Bacteria</taxon>
        <taxon>Pseudomonadati</taxon>
        <taxon>Pseudomonadota</taxon>
        <taxon>Gammaproteobacteria</taxon>
        <taxon>Oceanospirillales</taxon>
        <taxon>Halomonadaceae</taxon>
        <taxon>Vreelandella</taxon>
    </lineage>
</organism>
<gene>
    <name evidence="5" type="ORF">GLW01_09935</name>
</gene>
<evidence type="ECO:0000256" key="3">
    <source>
        <dbReference type="ARBA" id="ARBA00023163"/>
    </source>
</evidence>
<dbReference type="SUPFAM" id="SSF46689">
    <property type="entry name" value="Homeodomain-like"/>
    <property type="match status" value="1"/>
</dbReference>
<name>A0A9X4YC23_9GAMM</name>
<dbReference type="Pfam" id="PF12625">
    <property type="entry name" value="Arabinose_bd"/>
    <property type="match status" value="1"/>
</dbReference>
<dbReference type="PROSITE" id="PS01124">
    <property type="entry name" value="HTH_ARAC_FAMILY_2"/>
    <property type="match status" value="1"/>
</dbReference>
<evidence type="ECO:0000256" key="1">
    <source>
        <dbReference type="ARBA" id="ARBA00023015"/>
    </source>
</evidence>
<proteinExistence type="predicted"/>
<sequence length="330" mass="37392">MAMRINGAWTGLLTDWLDEQRLDAPDTRDRLARYAPDDTVPVPVWRDLLASGLTLAESEPAPELAVGACVQPHHVGVLGYLVLACDTLGDAMLAYQRYERLFYGEQLAEIDVTGSDAEIRWPQGPEPLGLQADGAAIAALVTFLRRQLEDPPPPLSVSFHERADSERARAYEAFFGCPVTFGDTHVRMRFPVQHLQLPMPRRDPTLRALLDRQASAQLGLLPDDQRLEERLNHHLLRLLAEGNPSLERMARALHMAPRTLQRRLGRHDLSWQQWLDHARNRLAHQYLADPALSLNDIALLLGYSEQSAFTRAFQRWHRQPPGSWRNTPCH</sequence>
<dbReference type="AlphaFoldDB" id="A0A9X4YC23"/>
<evidence type="ECO:0000313" key="5">
    <source>
        <dbReference type="EMBL" id="MYL27112.1"/>
    </source>
</evidence>
<reference evidence="5 6" key="1">
    <citation type="submission" date="2019-11" db="EMBL/GenBank/DDBJ databases">
        <title>Genome sequences of 17 halophilic strains isolated from different environments.</title>
        <authorList>
            <person name="Furrow R.E."/>
        </authorList>
    </citation>
    <scope>NUCLEOTIDE SEQUENCE [LARGE SCALE GENOMIC DNA]</scope>
    <source>
        <strain evidence="5 6">22507_15_FS</strain>
    </source>
</reference>
<dbReference type="EMBL" id="WMEX01000005">
    <property type="protein sequence ID" value="MYL27112.1"/>
    <property type="molecule type" value="Genomic_DNA"/>
</dbReference>
<dbReference type="Proteomes" id="UP000460751">
    <property type="component" value="Unassembled WGS sequence"/>
</dbReference>
<dbReference type="PANTHER" id="PTHR47894">
    <property type="entry name" value="HTH-TYPE TRANSCRIPTIONAL REGULATOR GADX"/>
    <property type="match status" value="1"/>
</dbReference>
<dbReference type="Pfam" id="PF12833">
    <property type="entry name" value="HTH_18"/>
    <property type="match status" value="1"/>
</dbReference>
<keyword evidence="6" id="KW-1185">Reference proteome</keyword>
<evidence type="ECO:0000259" key="4">
    <source>
        <dbReference type="PROSITE" id="PS01124"/>
    </source>
</evidence>
<keyword evidence="2" id="KW-0238">DNA-binding</keyword>
<evidence type="ECO:0000256" key="2">
    <source>
        <dbReference type="ARBA" id="ARBA00023125"/>
    </source>
</evidence>
<protein>
    <submittedName>
        <fullName evidence="5">Helix-turn-helix domain-containing protein</fullName>
    </submittedName>
</protein>
<dbReference type="PANTHER" id="PTHR47894:SF1">
    <property type="entry name" value="HTH-TYPE TRANSCRIPTIONAL REGULATOR VQSM"/>
    <property type="match status" value="1"/>
</dbReference>
<comment type="caution">
    <text evidence="5">The sequence shown here is derived from an EMBL/GenBank/DDBJ whole genome shotgun (WGS) entry which is preliminary data.</text>
</comment>
<dbReference type="InterPro" id="IPR032687">
    <property type="entry name" value="AraC-type_N"/>
</dbReference>
<feature type="domain" description="HTH araC/xylS-type" evidence="4">
    <location>
        <begin position="229"/>
        <end position="327"/>
    </location>
</feature>
<keyword evidence="1" id="KW-0805">Transcription regulation</keyword>
<dbReference type="GO" id="GO:0000976">
    <property type="term" value="F:transcription cis-regulatory region binding"/>
    <property type="evidence" value="ECO:0007669"/>
    <property type="project" value="TreeGrafter"/>
</dbReference>
<accession>A0A9X4YC23</accession>
<dbReference type="Gene3D" id="1.10.10.60">
    <property type="entry name" value="Homeodomain-like"/>
    <property type="match status" value="1"/>
</dbReference>
<dbReference type="GO" id="GO:0005829">
    <property type="term" value="C:cytosol"/>
    <property type="evidence" value="ECO:0007669"/>
    <property type="project" value="TreeGrafter"/>
</dbReference>
<dbReference type="InterPro" id="IPR009057">
    <property type="entry name" value="Homeodomain-like_sf"/>
</dbReference>
<evidence type="ECO:0000313" key="6">
    <source>
        <dbReference type="Proteomes" id="UP000460751"/>
    </source>
</evidence>
<dbReference type="InterPro" id="IPR018060">
    <property type="entry name" value="HTH_AraC"/>
</dbReference>
<dbReference type="OrthoDB" id="6146868at2"/>
<keyword evidence="3" id="KW-0804">Transcription</keyword>
<dbReference type="GO" id="GO:0003700">
    <property type="term" value="F:DNA-binding transcription factor activity"/>
    <property type="evidence" value="ECO:0007669"/>
    <property type="project" value="InterPro"/>
</dbReference>